<evidence type="ECO:0000256" key="3">
    <source>
        <dbReference type="ARBA" id="ARBA00022603"/>
    </source>
</evidence>
<proteinExistence type="predicted"/>
<protein>
    <submittedName>
        <fullName evidence="9">Proteins containing SET domain</fullName>
    </submittedName>
</protein>
<keyword evidence="2" id="KW-0158">Chromosome</keyword>
<dbReference type="EMBL" id="LT907988">
    <property type="protein sequence ID" value="SOE45910.1"/>
    <property type="molecule type" value="Genomic_DNA"/>
</dbReference>
<evidence type="ECO:0000313" key="11">
    <source>
        <dbReference type="Proteomes" id="UP000078558"/>
    </source>
</evidence>
<accession>A0A1C3K6I4</accession>
<dbReference type="STRING" id="1851544.ODI_03199"/>
<reference evidence="10 11" key="2">
    <citation type="submission" date="2017-08" db="EMBL/GenBank/DDBJ databases">
        <authorList>
            <person name="de Groot N.N."/>
        </authorList>
    </citation>
    <scope>NUCLEOTIDE SEQUENCE [LARGE SCALE GENOMIC DNA]</scope>
    <source>
        <strain evidence="10">Orrdi1</strain>
    </source>
</reference>
<dbReference type="GO" id="GO:0008168">
    <property type="term" value="F:methyltransferase activity"/>
    <property type="evidence" value="ECO:0007669"/>
    <property type="project" value="UniProtKB-KW"/>
</dbReference>
<keyword evidence="4" id="KW-0808">Transferase</keyword>
<dbReference type="SUPFAM" id="SSF82199">
    <property type="entry name" value="SET domain"/>
    <property type="match status" value="1"/>
</dbReference>
<evidence type="ECO:0000256" key="5">
    <source>
        <dbReference type="ARBA" id="ARBA00022691"/>
    </source>
</evidence>
<dbReference type="EMBL" id="FLRC01000052">
    <property type="protein sequence ID" value="SBT27092.1"/>
    <property type="molecule type" value="Genomic_DNA"/>
</dbReference>
<evidence type="ECO:0000313" key="10">
    <source>
        <dbReference type="EMBL" id="SOE45910.1"/>
    </source>
</evidence>
<evidence type="ECO:0000259" key="7">
    <source>
        <dbReference type="PROSITE" id="PS50280"/>
    </source>
</evidence>
<gene>
    <name evidence="9" type="ORF">ODI_03199</name>
    <name evidence="10" type="ORF">ODI_R0016</name>
</gene>
<dbReference type="GO" id="GO:0032259">
    <property type="term" value="P:methylation"/>
    <property type="evidence" value="ECO:0007669"/>
    <property type="project" value="UniProtKB-KW"/>
</dbReference>
<keyword evidence="3" id="KW-0489">Methyltransferase</keyword>
<dbReference type="AlphaFoldDB" id="A0A1C3K6I4"/>
<keyword evidence="5" id="KW-0949">S-adenosyl-L-methionine</keyword>
<dbReference type="Pfam" id="PF00856">
    <property type="entry name" value="SET"/>
    <property type="match status" value="1"/>
</dbReference>
<evidence type="ECO:0000256" key="6">
    <source>
        <dbReference type="SAM" id="MobiDB-lite"/>
    </source>
</evidence>
<evidence type="ECO:0000313" key="9">
    <source>
        <dbReference type="EMBL" id="SBT27092.1"/>
    </source>
</evidence>
<feature type="domain" description="SET" evidence="7">
    <location>
        <begin position="7"/>
        <end position="121"/>
    </location>
</feature>
<dbReference type="Gene3D" id="2.170.270.10">
    <property type="entry name" value="SET domain"/>
    <property type="match status" value="1"/>
</dbReference>
<sequence length="196" mass="21567">MSDIEKPWHVVRRSKVHGSGVFAARKIPAGTRVIEYAGTRISAKEADRRHPVNPDDPFHTFFFALSSGKVIDGGEEGNDARWINHSCAPNCETQEGRHGKRVYVVALRDITRGEELNYDYGLVIDEPLTATLRKQYECRCGAPECRHTMLALPRKAAGKNAKKAAKRTTGKTTETAAKPVQAAPAEPRHPGVDDPA</sequence>
<dbReference type="InterPro" id="IPR046341">
    <property type="entry name" value="SET_dom_sf"/>
</dbReference>
<feature type="compositionally biased region" description="Basic and acidic residues" evidence="6">
    <location>
        <begin position="186"/>
        <end position="196"/>
    </location>
</feature>
<feature type="domain" description="Post-SET" evidence="8">
    <location>
        <begin position="134"/>
        <end position="150"/>
    </location>
</feature>
<evidence type="ECO:0000256" key="4">
    <source>
        <dbReference type="ARBA" id="ARBA00022679"/>
    </source>
</evidence>
<evidence type="ECO:0000256" key="2">
    <source>
        <dbReference type="ARBA" id="ARBA00022454"/>
    </source>
</evidence>
<evidence type="ECO:0000256" key="1">
    <source>
        <dbReference type="ARBA" id="ARBA00004286"/>
    </source>
</evidence>
<dbReference type="InterPro" id="IPR050777">
    <property type="entry name" value="SET2_Histone-Lys_MeTrsfase"/>
</dbReference>
<keyword evidence="11" id="KW-1185">Reference proteome</keyword>
<dbReference type="InterPro" id="IPR003616">
    <property type="entry name" value="Post-SET_dom"/>
</dbReference>
<dbReference type="InterPro" id="IPR001214">
    <property type="entry name" value="SET_dom"/>
</dbReference>
<dbReference type="PROSITE" id="PS50868">
    <property type="entry name" value="POST_SET"/>
    <property type="match status" value="1"/>
</dbReference>
<feature type="region of interest" description="Disordered" evidence="6">
    <location>
        <begin position="156"/>
        <end position="196"/>
    </location>
</feature>
<reference evidence="9 11" key="1">
    <citation type="submission" date="2016-06" db="EMBL/GenBank/DDBJ databases">
        <authorList>
            <person name="Kjaerup R.B."/>
            <person name="Dalgaard T.S."/>
            <person name="Juul-Madsen H.R."/>
        </authorList>
    </citation>
    <scope>NUCLEOTIDE SEQUENCE [LARGE SCALE GENOMIC DNA]</scope>
    <source>
        <strain evidence="9">Orrdi1</strain>
    </source>
</reference>
<organism evidence="9 11">
    <name type="scientific">Orrella dioscoreae</name>
    <dbReference type="NCBI Taxonomy" id="1851544"/>
    <lineage>
        <taxon>Bacteria</taxon>
        <taxon>Pseudomonadati</taxon>
        <taxon>Pseudomonadota</taxon>
        <taxon>Betaproteobacteria</taxon>
        <taxon>Burkholderiales</taxon>
        <taxon>Alcaligenaceae</taxon>
        <taxon>Orrella</taxon>
    </lineage>
</organism>
<feature type="compositionally biased region" description="Basic residues" evidence="6">
    <location>
        <begin position="156"/>
        <end position="169"/>
    </location>
</feature>
<dbReference type="PROSITE" id="PS50280">
    <property type="entry name" value="SET"/>
    <property type="match status" value="1"/>
</dbReference>
<dbReference type="OrthoDB" id="9790349at2"/>
<dbReference type="KEGG" id="odi:ODI_R0016"/>
<dbReference type="SMART" id="SM00317">
    <property type="entry name" value="SET"/>
    <property type="match status" value="1"/>
</dbReference>
<name>A0A1C3K6I4_9BURK</name>
<dbReference type="GO" id="GO:0005694">
    <property type="term" value="C:chromosome"/>
    <property type="evidence" value="ECO:0007669"/>
    <property type="project" value="UniProtKB-SubCell"/>
</dbReference>
<evidence type="ECO:0000259" key="8">
    <source>
        <dbReference type="PROSITE" id="PS50868"/>
    </source>
</evidence>
<comment type="subcellular location">
    <subcellularLocation>
        <location evidence="1">Chromosome</location>
    </subcellularLocation>
</comment>
<dbReference type="RefSeq" id="WP_067758056.1">
    <property type="nucleotide sequence ID" value="NZ_LT907988.1"/>
</dbReference>
<dbReference type="Proteomes" id="UP000078558">
    <property type="component" value="Chromosome I"/>
</dbReference>
<dbReference type="PANTHER" id="PTHR22884">
    <property type="entry name" value="SET DOMAIN PROTEINS"/>
    <property type="match status" value="1"/>
</dbReference>